<evidence type="ECO:0000313" key="2">
    <source>
        <dbReference type="Proteomes" id="UP000015105"/>
    </source>
</evidence>
<dbReference type="AlphaFoldDB" id="A0A453KTS5"/>
<proteinExistence type="predicted"/>
<dbReference type="Gramene" id="AET5Gv20512600.1">
    <property type="protein sequence ID" value="AET5Gv20512600.1"/>
    <property type="gene ID" value="AET5Gv20512600"/>
</dbReference>
<reference evidence="1" key="5">
    <citation type="journal article" date="2021" name="G3 (Bethesda)">
        <title>Aegilops tauschii genome assembly Aet v5.0 features greater sequence contiguity and improved annotation.</title>
        <authorList>
            <person name="Wang L."/>
            <person name="Zhu T."/>
            <person name="Rodriguez J.C."/>
            <person name="Deal K.R."/>
            <person name="Dubcovsky J."/>
            <person name="McGuire P.E."/>
            <person name="Lux T."/>
            <person name="Spannagl M."/>
            <person name="Mayer K.F.X."/>
            <person name="Baldrich P."/>
            <person name="Meyers B.C."/>
            <person name="Huo N."/>
            <person name="Gu Y.Q."/>
            <person name="Zhou H."/>
            <person name="Devos K.M."/>
            <person name="Bennetzen J.L."/>
            <person name="Unver T."/>
            <person name="Budak H."/>
            <person name="Gulick P.J."/>
            <person name="Galiba G."/>
            <person name="Kalapos B."/>
            <person name="Nelson D.R."/>
            <person name="Li P."/>
            <person name="You F.M."/>
            <person name="Luo M.C."/>
            <person name="Dvorak J."/>
        </authorList>
    </citation>
    <scope>NUCLEOTIDE SEQUENCE [LARGE SCALE GENOMIC DNA]</scope>
    <source>
        <strain evidence="1">cv. AL8/78</strain>
    </source>
</reference>
<protein>
    <submittedName>
        <fullName evidence="1">Uncharacterized protein</fullName>
    </submittedName>
</protein>
<evidence type="ECO:0000313" key="1">
    <source>
        <dbReference type="EnsemblPlants" id="AET5Gv20512600.1"/>
    </source>
</evidence>
<sequence length="85" mass="9144">RFSIDLFVMAPKSNATRMAAVFVVLMIMSSTLSSSSCYARTIEDGVDSPVCFHVEKCQDRCQTACSIGGKPSTGAYCKIDQCCCA</sequence>
<name>A0A453KTS5_AEGTS</name>
<organism evidence="1 2">
    <name type="scientific">Aegilops tauschii subsp. strangulata</name>
    <name type="common">Goatgrass</name>
    <dbReference type="NCBI Taxonomy" id="200361"/>
    <lineage>
        <taxon>Eukaryota</taxon>
        <taxon>Viridiplantae</taxon>
        <taxon>Streptophyta</taxon>
        <taxon>Embryophyta</taxon>
        <taxon>Tracheophyta</taxon>
        <taxon>Spermatophyta</taxon>
        <taxon>Magnoliopsida</taxon>
        <taxon>Liliopsida</taxon>
        <taxon>Poales</taxon>
        <taxon>Poaceae</taxon>
        <taxon>BOP clade</taxon>
        <taxon>Pooideae</taxon>
        <taxon>Triticodae</taxon>
        <taxon>Triticeae</taxon>
        <taxon>Triticinae</taxon>
        <taxon>Aegilops</taxon>
    </lineage>
</organism>
<dbReference type="EnsemblPlants" id="AET5Gv20512600.1">
    <property type="protein sequence ID" value="AET5Gv20512600.1"/>
    <property type="gene ID" value="AET5Gv20512600"/>
</dbReference>
<reference evidence="1" key="4">
    <citation type="submission" date="2019-03" db="UniProtKB">
        <authorList>
            <consortium name="EnsemblPlants"/>
        </authorList>
    </citation>
    <scope>IDENTIFICATION</scope>
</reference>
<reference evidence="1" key="3">
    <citation type="journal article" date="2017" name="Nature">
        <title>Genome sequence of the progenitor of the wheat D genome Aegilops tauschii.</title>
        <authorList>
            <person name="Luo M.C."/>
            <person name="Gu Y.Q."/>
            <person name="Puiu D."/>
            <person name="Wang H."/>
            <person name="Twardziok S.O."/>
            <person name="Deal K.R."/>
            <person name="Huo N."/>
            <person name="Zhu T."/>
            <person name="Wang L."/>
            <person name="Wang Y."/>
            <person name="McGuire P.E."/>
            <person name="Liu S."/>
            <person name="Long H."/>
            <person name="Ramasamy R.K."/>
            <person name="Rodriguez J.C."/>
            <person name="Van S.L."/>
            <person name="Yuan L."/>
            <person name="Wang Z."/>
            <person name="Xia Z."/>
            <person name="Xiao L."/>
            <person name="Anderson O.D."/>
            <person name="Ouyang S."/>
            <person name="Liang Y."/>
            <person name="Zimin A.V."/>
            <person name="Pertea G."/>
            <person name="Qi P."/>
            <person name="Bennetzen J.L."/>
            <person name="Dai X."/>
            <person name="Dawson M.W."/>
            <person name="Muller H.G."/>
            <person name="Kugler K."/>
            <person name="Rivarola-Duarte L."/>
            <person name="Spannagl M."/>
            <person name="Mayer K.F.X."/>
            <person name="Lu F.H."/>
            <person name="Bevan M.W."/>
            <person name="Leroy P."/>
            <person name="Li P."/>
            <person name="You F.M."/>
            <person name="Sun Q."/>
            <person name="Liu Z."/>
            <person name="Lyons E."/>
            <person name="Wicker T."/>
            <person name="Salzberg S.L."/>
            <person name="Devos K.M."/>
            <person name="Dvorak J."/>
        </authorList>
    </citation>
    <scope>NUCLEOTIDE SEQUENCE [LARGE SCALE GENOMIC DNA]</scope>
    <source>
        <strain evidence="1">cv. AL8/78</strain>
    </source>
</reference>
<keyword evidence="2" id="KW-1185">Reference proteome</keyword>
<reference evidence="2" key="2">
    <citation type="journal article" date="2017" name="Nat. Plants">
        <title>The Aegilops tauschii genome reveals multiple impacts of transposons.</title>
        <authorList>
            <person name="Zhao G."/>
            <person name="Zou C."/>
            <person name="Li K."/>
            <person name="Wang K."/>
            <person name="Li T."/>
            <person name="Gao L."/>
            <person name="Zhang X."/>
            <person name="Wang H."/>
            <person name="Yang Z."/>
            <person name="Liu X."/>
            <person name="Jiang W."/>
            <person name="Mao L."/>
            <person name="Kong X."/>
            <person name="Jiao Y."/>
            <person name="Jia J."/>
        </authorList>
    </citation>
    <scope>NUCLEOTIDE SEQUENCE [LARGE SCALE GENOMIC DNA]</scope>
    <source>
        <strain evidence="2">cv. AL8/78</strain>
    </source>
</reference>
<dbReference type="Proteomes" id="UP000015105">
    <property type="component" value="Chromosome 5D"/>
</dbReference>
<accession>A0A453KTS5</accession>
<reference evidence="2" key="1">
    <citation type="journal article" date="2014" name="Science">
        <title>Ancient hybridizations among the ancestral genomes of bread wheat.</title>
        <authorList>
            <consortium name="International Wheat Genome Sequencing Consortium,"/>
            <person name="Marcussen T."/>
            <person name="Sandve S.R."/>
            <person name="Heier L."/>
            <person name="Spannagl M."/>
            <person name="Pfeifer M."/>
            <person name="Jakobsen K.S."/>
            <person name="Wulff B.B."/>
            <person name="Steuernagel B."/>
            <person name="Mayer K.F."/>
            <person name="Olsen O.A."/>
        </authorList>
    </citation>
    <scope>NUCLEOTIDE SEQUENCE [LARGE SCALE GENOMIC DNA]</scope>
    <source>
        <strain evidence="2">cv. AL8/78</strain>
    </source>
</reference>